<feature type="chain" id="PRO_5047023381" evidence="2">
    <location>
        <begin position="25"/>
        <end position="183"/>
    </location>
</feature>
<evidence type="ECO:0000313" key="3">
    <source>
        <dbReference type="EMBL" id="MDY8110571.1"/>
    </source>
</evidence>
<evidence type="ECO:0000313" key="4">
    <source>
        <dbReference type="Proteomes" id="UP001294412"/>
    </source>
</evidence>
<feature type="signal peptide" evidence="2">
    <location>
        <begin position="1"/>
        <end position="24"/>
    </location>
</feature>
<comment type="caution">
    <text evidence="3">The sequence shown here is derived from an EMBL/GenBank/DDBJ whole genome shotgun (WGS) entry which is preliminary data.</text>
</comment>
<protein>
    <submittedName>
        <fullName evidence="3">Uncharacterized protein</fullName>
    </submittedName>
</protein>
<dbReference type="EMBL" id="JAXLPB010000005">
    <property type="protein sequence ID" value="MDY8110571.1"/>
    <property type="molecule type" value="Genomic_DNA"/>
</dbReference>
<evidence type="ECO:0000256" key="2">
    <source>
        <dbReference type="SAM" id="SignalP"/>
    </source>
</evidence>
<name>A0ABU5I8I3_9HYPH</name>
<keyword evidence="2" id="KW-0732">Signal</keyword>
<keyword evidence="4" id="KW-1185">Reference proteome</keyword>
<feature type="region of interest" description="Disordered" evidence="1">
    <location>
        <begin position="144"/>
        <end position="183"/>
    </location>
</feature>
<dbReference type="Proteomes" id="UP001294412">
    <property type="component" value="Unassembled WGS sequence"/>
</dbReference>
<sequence>MRRHRPVLAASLTALGLALQPALAQAPSGPGAPAVMEEQLLSEEAQTLLPDAEASEIEDADAIVSDLVDVSLGDWKVRTTLADGLSLSVSDVPLTIALPPELASEVCPIREQDLDQQETVAAVRTCAAKSVNPDLIEAVRLSHEEIQRDMTDSDREADGQSRADDASAEPAGPAGGMDADTGN</sequence>
<reference evidence="3 4" key="1">
    <citation type="submission" date="2023-12" db="EMBL/GenBank/DDBJ databases">
        <title>Description of Novel Strain Fulvimarina sp. 2208YS6-2-32 isolated from Uroteuthis (Photololigo) edulis.</title>
        <authorList>
            <person name="Park J.-S."/>
        </authorList>
    </citation>
    <scope>NUCLEOTIDE SEQUENCE [LARGE SCALE GENOMIC DNA]</scope>
    <source>
        <strain evidence="3 4">2208YS6-2-32</strain>
    </source>
</reference>
<evidence type="ECO:0000256" key="1">
    <source>
        <dbReference type="SAM" id="MobiDB-lite"/>
    </source>
</evidence>
<organism evidence="3 4">
    <name type="scientific">Fulvimarina uroteuthidis</name>
    <dbReference type="NCBI Taxonomy" id="3098149"/>
    <lineage>
        <taxon>Bacteria</taxon>
        <taxon>Pseudomonadati</taxon>
        <taxon>Pseudomonadota</taxon>
        <taxon>Alphaproteobacteria</taxon>
        <taxon>Hyphomicrobiales</taxon>
        <taxon>Aurantimonadaceae</taxon>
        <taxon>Fulvimarina</taxon>
    </lineage>
</organism>
<accession>A0ABU5I8I3</accession>
<gene>
    <name evidence="3" type="ORF">U0C82_15620</name>
</gene>
<proteinExistence type="predicted"/>
<dbReference type="RefSeq" id="WP_322188269.1">
    <property type="nucleotide sequence ID" value="NZ_JAXLPB010000005.1"/>
</dbReference>
<feature type="compositionally biased region" description="Basic and acidic residues" evidence="1">
    <location>
        <begin position="144"/>
        <end position="165"/>
    </location>
</feature>